<dbReference type="Proteomes" id="UP000288547">
    <property type="component" value="Unassembled WGS sequence"/>
</dbReference>
<dbReference type="RefSeq" id="WP_128493612.1">
    <property type="nucleotide sequence ID" value="NZ_RZNB01000001.1"/>
</dbReference>
<sequence>MSIDRSVATTTTASAPAVPSGWPAFRLRRLPDVDLFLVWTDPFVTGPARTPVGLTLGNAGRRSAVAISIDIPTGPQVTKARLRRNGRIIVASLDEPGSIQATIAVGLVFVDWTDRHGERRSIWLRVPPVPTRFRSLV</sequence>
<accession>A0A3S4A6R8</accession>
<dbReference type="EMBL" id="RZNB01000001">
    <property type="protein sequence ID" value="RWZ52769.1"/>
    <property type="molecule type" value="Genomic_DNA"/>
</dbReference>
<gene>
    <name evidence="1" type="ORF">ELQ90_02155</name>
</gene>
<organism evidence="1 2">
    <name type="scientific">Labedella phragmitis</name>
    <dbReference type="NCBI Taxonomy" id="2498849"/>
    <lineage>
        <taxon>Bacteria</taxon>
        <taxon>Bacillati</taxon>
        <taxon>Actinomycetota</taxon>
        <taxon>Actinomycetes</taxon>
        <taxon>Micrococcales</taxon>
        <taxon>Microbacteriaceae</taxon>
        <taxon>Labedella</taxon>
    </lineage>
</organism>
<dbReference type="AlphaFoldDB" id="A0A3S4A6R8"/>
<protein>
    <submittedName>
        <fullName evidence="1">Uncharacterized protein</fullName>
    </submittedName>
</protein>
<evidence type="ECO:0000313" key="1">
    <source>
        <dbReference type="EMBL" id="RWZ52769.1"/>
    </source>
</evidence>
<reference evidence="1 2" key="1">
    <citation type="submission" date="2018-12" db="EMBL/GenBank/DDBJ databases">
        <authorList>
            <person name="Li F."/>
        </authorList>
    </citation>
    <scope>NUCLEOTIDE SEQUENCE [LARGE SCALE GENOMIC DNA]</scope>
    <source>
        <strain evidence="1 2">11W25H-1</strain>
    </source>
</reference>
<evidence type="ECO:0000313" key="2">
    <source>
        <dbReference type="Proteomes" id="UP000288547"/>
    </source>
</evidence>
<comment type="caution">
    <text evidence="1">The sequence shown here is derived from an EMBL/GenBank/DDBJ whole genome shotgun (WGS) entry which is preliminary data.</text>
</comment>
<keyword evidence="2" id="KW-1185">Reference proteome</keyword>
<name>A0A3S4A6R8_9MICO</name>
<dbReference type="OrthoDB" id="5114755at2"/>
<proteinExistence type="predicted"/>